<gene>
    <name evidence="8" type="ORF">K431DRAFT_299033</name>
</gene>
<dbReference type="PANTHER" id="PTHR45649">
    <property type="entry name" value="AMINO-ACID PERMEASE BAT1"/>
    <property type="match status" value="1"/>
</dbReference>
<dbReference type="PANTHER" id="PTHR45649:SF2">
    <property type="entry name" value="ACID PERMEASE, PUTATIVE-RELATED"/>
    <property type="match status" value="1"/>
</dbReference>
<dbReference type="AlphaFoldDB" id="A0A9P4Q0T0"/>
<evidence type="ECO:0000256" key="2">
    <source>
        <dbReference type="ARBA" id="ARBA00022448"/>
    </source>
</evidence>
<reference evidence="8" key="1">
    <citation type="journal article" date="2020" name="Stud. Mycol.">
        <title>101 Dothideomycetes genomes: a test case for predicting lifestyles and emergence of pathogens.</title>
        <authorList>
            <person name="Haridas S."/>
            <person name="Albert R."/>
            <person name="Binder M."/>
            <person name="Bloem J."/>
            <person name="Labutti K."/>
            <person name="Salamov A."/>
            <person name="Andreopoulos B."/>
            <person name="Baker S."/>
            <person name="Barry K."/>
            <person name="Bills G."/>
            <person name="Bluhm B."/>
            <person name="Cannon C."/>
            <person name="Castanera R."/>
            <person name="Culley D."/>
            <person name="Daum C."/>
            <person name="Ezra D."/>
            <person name="Gonzalez J."/>
            <person name="Henrissat B."/>
            <person name="Kuo A."/>
            <person name="Liang C."/>
            <person name="Lipzen A."/>
            <person name="Lutzoni F."/>
            <person name="Magnuson J."/>
            <person name="Mondo S."/>
            <person name="Nolan M."/>
            <person name="Ohm R."/>
            <person name="Pangilinan J."/>
            <person name="Park H.-J."/>
            <person name="Ramirez L."/>
            <person name="Alfaro M."/>
            <person name="Sun H."/>
            <person name="Tritt A."/>
            <person name="Yoshinaga Y."/>
            <person name="Zwiers L.-H."/>
            <person name="Turgeon B."/>
            <person name="Goodwin S."/>
            <person name="Spatafora J."/>
            <person name="Crous P."/>
            <person name="Grigoriev I."/>
        </authorList>
    </citation>
    <scope>NUCLEOTIDE SEQUENCE</scope>
    <source>
        <strain evidence="8">CBS 116435</strain>
    </source>
</reference>
<feature type="transmembrane region" description="Helical" evidence="7">
    <location>
        <begin position="466"/>
        <end position="488"/>
    </location>
</feature>
<evidence type="ECO:0000256" key="7">
    <source>
        <dbReference type="SAM" id="Phobius"/>
    </source>
</evidence>
<evidence type="ECO:0000313" key="8">
    <source>
        <dbReference type="EMBL" id="KAF2715999.1"/>
    </source>
</evidence>
<feature type="transmembrane region" description="Helical" evidence="7">
    <location>
        <begin position="251"/>
        <end position="270"/>
    </location>
</feature>
<dbReference type="Proteomes" id="UP000799441">
    <property type="component" value="Unassembled WGS sequence"/>
</dbReference>
<feature type="transmembrane region" description="Helical" evidence="7">
    <location>
        <begin position="423"/>
        <end position="445"/>
    </location>
</feature>
<dbReference type="GO" id="GO:0022857">
    <property type="term" value="F:transmembrane transporter activity"/>
    <property type="evidence" value="ECO:0007669"/>
    <property type="project" value="InterPro"/>
</dbReference>
<feature type="transmembrane region" description="Helical" evidence="7">
    <location>
        <begin position="92"/>
        <end position="116"/>
    </location>
</feature>
<keyword evidence="2" id="KW-0813">Transport</keyword>
<dbReference type="Pfam" id="PF13520">
    <property type="entry name" value="AA_permease_2"/>
    <property type="match status" value="1"/>
</dbReference>
<feature type="transmembrane region" description="Helical" evidence="7">
    <location>
        <begin position="291"/>
        <end position="313"/>
    </location>
</feature>
<feature type="transmembrane region" description="Helical" evidence="7">
    <location>
        <begin position="212"/>
        <end position="231"/>
    </location>
</feature>
<dbReference type="EMBL" id="MU003908">
    <property type="protein sequence ID" value="KAF2715999.1"/>
    <property type="molecule type" value="Genomic_DNA"/>
</dbReference>
<evidence type="ECO:0000256" key="1">
    <source>
        <dbReference type="ARBA" id="ARBA00004141"/>
    </source>
</evidence>
<keyword evidence="4 7" id="KW-1133">Transmembrane helix</keyword>
<dbReference type="InterPro" id="IPR002293">
    <property type="entry name" value="AA/rel_permease1"/>
</dbReference>
<comment type="caution">
    <text evidence="8">The sequence shown here is derived from an EMBL/GenBank/DDBJ whole genome shotgun (WGS) entry which is preliminary data.</text>
</comment>
<feature type="transmembrane region" description="Helical" evidence="7">
    <location>
        <begin position="333"/>
        <end position="353"/>
    </location>
</feature>
<feature type="transmembrane region" description="Helical" evidence="7">
    <location>
        <begin position="181"/>
        <end position="200"/>
    </location>
</feature>
<evidence type="ECO:0000256" key="3">
    <source>
        <dbReference type="ARBA" id="ARBA00022692"/>
    </source>
</evidence>
<organism evidence="8 9">
    <name type="scientific">Polychaeton citri CBS 116435</name>
    <dbReference type="NCBI Taxonomy" id="1314669"/>
    <lineage>
        <taxon>Eukaryota</taxon>
        <taxon>Fungi</taxon>
        <taxon>Dikarya</taxon>
        <taxon>Ascomycota</taxon>
        <taxon>Pezizomycotina</taxon>
        <taxon>Dothideomycetes</taxon>
        <taxon>Dothideomycetidae</taxon>
        <taxon>Capnodiales</taxon>
        <taxon>Capnodiaceae</taxon>
        <taxon>Polychaeton</taxon>
    </lineage>
</organism>
<dbReference type="Gene3D" id="1.20.1740.10">
    <property type="entry name" value="Amino acid/polyamine transporter I"/>
    <property type="match status" value="1"/>
</dbReference>
<evidence type="ECO:0000313" key="9">
    <source>
        <dbReference type="Proteomes" id="UP000799441"/>
    </source>
</evidence>
<sequence length="531" mass="56812">MAGNWKNEAIDLSIHVNEPQSPVSEYEGSGGQKHGSSHDDADMQRLGKSQQLNRNFHSLSVLGLTCVVMGTWLGMLTASTFSLINGGTGGTIWVYVATWFCSIAVVASMAEMASMAPSSGGQYHWVSEFAPPSAQKFLSYIAGWLSALGWQAFIAVSAYQAGALILTLASVANPSYQPAPWQNTLMTIAIAGFAVLFNIFGAKRLPMFEGVILFFHILGFFAILIPLWTLAPMSKPSEVFGTFDNFGGWSSVGAACIVGQLASAGAFIGADSAAHMAEEVKNASITVPRMMIGTIVLNGILGLVMTITFVFTIQDVQTQIVESTAVYPFIDVFRVAVGSTAGAIGMTVPMVVLSTSMCLNAVAAASRQAWSFARDDGMPFPSFFCRIRVVSGTPLPINAMLSSLFICMVLALINLGGSEAFNSIMGLVTGAVGLTYALSIACVLWRRMFGEPLPHARWSLGRFGAPLNAFAVLYECFTTCISFFPLFAKVNAQTMNWGIAMFGGVAILCIINYAFAGRKVYKGPVVFIQRD</sequence>
<proteinExistence type="predicted"/>
<accession>A0A9P4Q0T0</accession>
<comment type="subcellular location">
    <subcellularLocation>
        <location evidence="1">Membrane</location>
        <topology evidence="1">Multi-pass membrane protein</topology>
    </subcellularLocation>
</comment>
<evidence type="ECO:0000256" key="6">
    <source>
        <dbReference type="SAM" id="MobiDB-lite"/>
    </source>
</evidence>
<evidence type="ECO:0000256" key="5">
    <source>
        <dbReference type="ARBA" id="ARBA00023136"/>
    </source>
</evidence>
<dbReference type="PIRSF" id="PIRSF006060">
    <property type="entry name" value="AA_transporter"/>
    <property type="match status" value="1"/>
</dbReference>
<keyword evidence="9" id="KW-1185">Reference proteome</keyword>
<dbReference type="GO" id="GO:0016020">
    <property type="term" value="C:membrane"/>
    <property type="evidence" value="ECO:0007669"/>
    <property type="project" value="UniProtKB-SubCell"/>
</dbReference>
<feature type="transmembrane region" description="Helical" evidence="7">
    <location>
        <begin position="137"/>
        <end position="161"/>
    </location>
</feature>
<feature type="transmembrane region" description="Helical" evidence="7">
    <location>
        <begin position="494"/>
        <end position="515"/>
    </location>
</feature>
<dbReference type="OrthoDB" id="3257095at2759"/>
<keyword evidence="5 7" id="KW-0472">Membrane</keyword>
<protein>
    <submittedName>
        <fullName evidence="8">GABA-specific permease</fullName>
    </submittedName>
</protein>
<feature type="transmembrane region" description="Helical" evidence="7">
    <location>
        <begin position="395"/>
        <end position="417"/>
    </location>
</feature>
<feature type="transmembrane region" description="Helical" evidence="7">
    <location>
        <begin position="59"/>
        <end position="80"/>
    </location>
</feature>
<feature type="region of interest" description="Disordered" evidence="6">
    <location>
        <begin position="21"/>
        <end position="42"/>
    </location>
</feature>
<evidence type="ECO:0000256" key="4">
    <source>
        <dbReference type="ARBA" id="ARBA00022989"/>
    </source>
</evidence>
<keyword evidence="3 7" id="KW-0812">Transmembrane</keyword>
<name>A0A9P4Q0T0_9PEZI</name>